<reference evidence="1 2" key="1">
    <citation type="journal article" date="2014" name="BMC Genomics">
        <title>Genome and secretome analysis of the hemibiotrophic fungal pathogen, Moniliophthora roreri, which causes frosty pod rot disease of cacao: mechanisms of the biotrophic and necrotrophic phases.</title>
        <authorList>
            <person name="Meinhardt L.W."/>
            <person name="Costa G.G.L."/>
            <person name="Thomazella D.P.T."/>
            <person name="Teixeira P.J.P.L."/>
            <person name="Carazzolle M.F."/>
            <person name="Schuster S.C."/>
            <person name="Carlson J.E."/>
            <person name="Guiltinan M.J."/>
            <person name="Mieczkowski P."/>
            <person name="Farmer A."/>
            <person name="Ramaraj T."/>
            <person name="Crozier J."/>
            <person name="Davis R.E."/>
            <person name="Shao J."/>
            <person name="Melnick R.L."/>
            <person name="Pereira G.A.G."/>
            <person name="Bailey B.A."/>
        </authorList>
    </citation>
    <scope>NUCLEOTIDE SEQUENCE [LARGE SCALE GENOMIC DNA]</scope>
    <source>
        <strain evidence="1 2">MCA 2997</strain>
    </source>
</reference>
<dbReference type="OrthoDB" id="2992574at2759"/>
<dbReference type="EMBL" id="AWSO01000981">
    <property type="protein sequence ID" value="ESK86080.1"/>
    <property type="molecule type" value="Genomic_DNA"/>
</dbReference>
<evidence type="ECO:0000313" key="1">
    <source>
        <dbReference type="EMBL" id="ESK86080.1"/>
    </source>
</evidence>
<sequence>MSSTILSLQSQQLQPISPAQCYSIIPGDDCNTTFPNKTSLGLCVWCLLLNNLDEAPEVLSIIAKFDQCNGCGQLASDLDVWFVNGLCGLCSGDKESAAMSPSNHDEKVLMKCCRDDAGSGCLGIFPCKSKLGLCAQCYLVDVQYASDKEKQQYFKSMLQCIDCGTCSRNLKGEKCSTCKQADSSEAALSSSMPPPSVSTHILAETTPMTTAGSTNTPLAMAADKACSIVAAASMDPSNFGHAMNAHCQAQKQHEQEFINLKTAL</sequence>
<gene>
    <name evidence="1" type="ORF">Moror_9361</name>
</gene>
<dbReference type="AlphaFoldDB" id="V2X0V4"/>
<dbReference type="KEGG" id="mrr:Moror_9361"/>
<dbReference type="HOGENOM" id="CLU_1054062_0_0_1"/>
<protein>
    <submittedName>
        <fullName evidence="1">Uncharacterized protein</fullName>
    </submittedName>
</protein>
<dbReference type="Proteomes" id="UP000017559">
    <property type="component" value="Unassembled WGS sequence"/>
</dbReference>
<name>V2X0V4_MONRO</name>
<organism evidence="1 2">
    <name type="scientific">Moniliophthora roreri (strain MCA 2997)</name>
    <name type="common">Cocoa frosty pod rot fungus</name>
    <name type="synonym">Crinipellis roreri</name>
    <dbReference type="NCBI Taxonomy" id="1381753"/>
    <lineage>
        <taxon>Eukaryota</taxon>
        <taxon>Fungi</taxon>
        <taxon>Dikarya</taxon>
        <taxon>Basidiomycota</taxon>
        <taxon>Agaricomycotina</taxon>
        <taxon>Agaricomycetes</taxon>
        <taxon>Agaricomycetidae</taxon>
        <taxon>Agaricales</taxon>
        <taxon>Marasmiineae</taxon>
        <taxon>Marasmiaceae</taxon>
        <taxon>Moniliophthora</taxon>
    </lineage>
</organism>
<evidence type="ECO:0000313" key="2">
    <source>
        <dbReference type="Proteomes" id="UP000017559"/>
    </source>
</evidence>
<proteinExistence type="predicted"/>
<accession>V2X0V4</accession>
<keyword evidence="2" id="KW-1185">Reference proteome</keyword>
<comment type="caution">
    <text evidence="1">The sequence shown here is derived from an EMBL/GenBank/DDBJ whole genome shotgun (WGS) entry which is preliminary data.</text>
</comment>